<dbReference type="InterPro" id="IPR001709">
    <property type="entry name" value="Flavoprot_Pyr_Nucl_cyt_Rdtase"/>
</dbReference>
<dbReference type="GeneID" id="37015314"/>
<evidence type="ECO:0000256" key="18">
    <source>
        <dbReference type="SAM" id="Phobius"/>
    </source>
</evidence>
<dbReference type="SUPFAM" id="SSF52343">
    <property type="entry name" value="Ferredoxin reductase-like, C-terminal NADP-linked domain"/>
    <property type="match status" value="1"/>
</dbReference>
<evidence type="ECO:0000256" key="13">
    <source>
        <dbReference type="ARBA" id="ARBA00023136"/>
    </source>
</evidence>
<evidence type="ECO:0000256" key="5">
    <source>
        <dbReference type="ARBA" id="ARBA00022630"/>
    </source>
</evidence>
<gene>
    <name evidence="20" type="ORF">BCV69DRAFT_287666</name>
</gene>
<evidence type="ECO:0000256" key="6">
    <source>
        <dbReference type="ARBA" id="ARBA00022692"/>
    </source>
</evidence>
<name>A0A316UBS3_9BASI</name>
<dbReference type="GO" id="GO:0005741">
    <property type="term" value="C:mitochondrial outer membrane"/>
    <property type="evidence" value="ECO:0007669"/>
    <property type="project" value="UniProtKB-SubCell"/>
</dbReference>
<dbReference type="Pfam" id="PF00970">
    <property type="entry name" value="FAD_binding_6"/>
    <property type="match status" value="1"/>
</dbReference>
<dbReference type="Gene3D" id="3.40.50.80">
    <property type="entry name" value="Nucleotide-binding domain of ferredoxin-NADP reductase (FNR) module"/>
    <property type="match status" value="1"/>
</dbReference>
<comment type="cofactor">
    <cofactor evidence="1 16 17">
        <name>FAD</name>
        <dbReference type="ChEBI" id="CHEBI:57692"/>
    </cofactor>
</comment>
<dbReference type="EC" id="1.6.2.2" evidence="17"/>
<keyword evidence="11 17" id="KW-0520">NAD</keyword>
<dbReference type="AlphaFoldDB" id="A0A316UBS3"/>
<feature type="binding site" evidence="16">
    <location>
        <position position="201"/>
    </location>
    <ligand>
        <name>FAD</name>
        <dbReference type="ChEBI" id="CHEBI:57692"/>
    </ligand>
</feature>
<evidence type="ECO:0000256" key="3">
    <source>
        <dbReference type="ARBA" id="ARBA00005156"/>
    </source>
</evidence>
<evidence type="ECO:0000256" key="8">
    <source>
        <dbReference type="ARBA" id="ARBA00022827"/>
    </source>
</evidence>
<feature type="transmembrane region" description="Helical" evidence="18">
    <location>
        <begin position="51"/>
        <end position="70"/>
    </location>
</feature>
<evidence type="ECO:0000256" key="1">
    <source>
        <dbReference type="ARBA" id="ARBA00001974"/>
    </source>
</evidence>
<evidence type="ECO:0000256" key="17">
    <source>
        <dbReference type="RuleBase" id="RU361226"/>
    </source>
</evidence>
<dbReference type="GO" id="GO:0090524">
    <property type="term" value="F:cytochrome-b5 reductase activity, acting on NADH"/>
    <property type="evidence" value="ECO:0007669"/>
    <property type="project" value="UniProtKB-EC"/>
</dbReference>
<feature type="binding site" evidence="16">
    <location>
        <position position="160"/>
    </location>
    <ligand>
        <name>FAD</name>
        <dbReference type="ChEBI" id="CHEBI:57692"/>
    </ligand>
</feature>
<dbReference type="EMBL" id="KZ819328">
    <property type="protein sequence ID" value="PWN20475.1"/>
    <property type="molecule type" value="Genomic_DNA"/>
</dbReference>
<dbReference type="InterPro" id="IPR001433">
    <property type="entry name" value="OxRdtase_FAD/NAD-bd"/>
</dbReference>
<evidence type="ECO:0000256" key="2">
    <source>
        <dbReference type="ARBA" id="ARBA00004294"/>
    </source>
</evidence>
<evidence type="ECO:0000259" key="19">
    <source>
        <dbReference type="PROSITE" id="PS51384"/>
    </source>
</evidence>
<keyword evidence="21" id="KW-1185">Reference proteome</keyword>
<dbReference type="RefSeq" id="XP_025347635.1">
    <property type="nucleotide sequence ID" value="XM_025493580.1"/>
</dbReference>
<accession>A0A316UBS3</accession>
<feature type="binding site" evidence="16">
    <location>
        <position position="152"/>
    </location>
    <ligand>
        <name>FAD</name>
        <dbReference type="ChEBI" id="CHEBI:57692"/>
    </ligand>
</feature>
<comment type="similarity">
    <text evidence="4 17">Belongs to the flavoprotein pyridine nucleotide cytochrome reductase family.</text>
</comment>
<dbReference type="PANTHER" id="PTHR19370:SF184">
    <property type="entry name" value="NADH-CYTOCHROME B5 REDUCTASE-LIKE"/>
    <property type="match status" value="1"/>
</dbReference>
<comment type="catalytic activity">
    <reaction evidence="14 17">
        <text>2 Fe(III)-[cytochrome b5] + NADH = 2 Fe(II)-[cytochrome b5] + NAD(+) + H(+)</text>
        <dbReference type="Rhea" id="RHEA:46680"/>
        <dbReference type="Rhea" id="RHEA-COMP:10438"/>
        <dbReference type="Rhea" id="RHEA-COMP:10439"/>
        <dbReference type="ChEBI" id="CHEBI:15378"/>
        <dbReference type="ChEBI" id="CHEBI:29033"/>
        <dbReference type="ChEBI" id="CHEBI:29034"/>
        <dbReference type="ChEBI" id="CHEBI:57540"/>
        <dbReference type="ChEBI" id="CHEBI:57945"/>
        <dbReference type="EC" id="1.6.2.2"/>
    </reaction>
</comment>
<evidence type="ECO:0000313" key="21">
    <source>
        <dbReference type="Proteomes" id="UP000245942"/>
    </source>
</evidence>
<evidence type="ECO:0000256" key="16">
    <source>
        <dbReference type="PIRSR" id="PIRSR601834-1"/>
    </source>
</evidence>
<feature type="binding site" evidence="16">
    <location>
        <position position="150"/>
    </location>
    <ligand>
        <name>FAD</name>
        <dbReference type="ChEBI" id="CHEBI:57692"/>
    </ligand>
</feature>
<dbReference type="OrthoDB" id="432685at2759"/>
<comment type="subcellular location">
    <subcellularLocation>
        <location evidence="2">Mitochondrion outer membrane</location>
    </subcellularLocation>
</comment>
<feature type="binding site" evidence="16">
    <location>
        <position position="159"/>
    </location>
    <ligand>
        <name>FAD</name>
        <dbReference type="ChEBI" id="CHEBI:57692"/>
    </ligand>
</feature>
<dbReference type="Gene3D" id="2.40.30.10">
    <property type="entry name" value="Translation factors"/>
    <property type="match status" value="1"/>
</dbReference>
<keyword evidence="8 16" id="KW-0274">FAD</keyword>
<keyword evidence="10 17" id="KW-0560">Oxidoreductase</keyword>
<evidence type="ECO:0000256" key="4">
    <source>
        <dbReference type="ARBA" id="ARBA00006105"/>
    </source>
</evidence>
<dbReference type="PROSITE" id="PS51384">
    <property type="entry name" value="FAD_FR"/>
    <property type="match status" value="1"/>
</dbReference>
<reference evidence="20 21" key="1">
    <citation type="journal article" date="2018" name="Mol. Biol. Evol.">
        <title>Broad Genomic Sampling Reveals a Smut Pathogenic Ancestry of the Fungal Clade Ustilaginomycotina.</title>
        <authorList>
            <person name="Kijpornyongpan T."/>
            <person name="Mondo S.J."/>
            <person name="Barry K."/>
            <person name="Sandor L."/>
            <person name="Lee J."/>
            <person name="Lipzen A."/>
            <person name="Pangilinan J."/>
            <person name="LaButti K."/>
            <person name="Hainaut M."/>
            <person name="Henrissat B."/>
            <person name="Grigoriev I.V."/>
            <person name="Spatafora J.W."/>
            <person name="Aime M.C."/>
        </authorList>
    </citation>
    <scope>NUCLEOTIDE SEQUENCE [LARGE SCALE GENOMIC DNA]</scope>
    <source>
        <strain evidence="20 21">MCA 4718</strain>
    </source>
</reference>
<evidence type="ECO:0000256" key="7">
    <source>
        <dbReference type="ARBA" id="ARBA00022787"/>
    </source>
</evidence>
<dbReference type="SUPFAM" id="SSF63380">
    <property type="entry name" value="Riboflavin synthase domain-like"/>
    <property type="match status" value="1"/>
</dbReference>
<dbReference type="InterPro" id="IPR017938">
    <property type="entry name" value="Riboflavin_synthase-like_b-brl"/>
</dbReference>
<feature type="binding site" evidence="16">
    <location>
        <position position="133"/>
    </location>
    <ligand>
        <name>FAD</name>
        <dbReference type="ChEBI" id="CHEBI:57692"/>
    </ligand>
</feature>
<dbReference type="PRINTS" id="PR00371">
    <property type="entry name" value="FPNCR"/>
</dbReference>
<keyword evidence="7" id="KW-1000">Mitochondrion outer membrane</keyword>
<keyword evidence="9 18" id="KW-1133">Transmembrane helix</keyword>
<evidence type="ECO:0000256" key="10">
    <source>
        <dbReference type="ARBA" id="ARBA00023002"/>
    </source>
</evidence>
<protein>
    <recommendedName>
        <fullName evidence="17">NADH-cytochrome b5 reductase</fullName>
        <ecNumber evidence="17">1.6.2.2</ecNumber>
    </recommendedName>
</protein>
<feature type="domain" description="FAD-binding FR-type" evidence="19">
    <location>
        <begin position="81"/>
        <end position="184"/>
    </location>
</feature>
<comment type="pathway">
    <text evidence="3">Protein modification; peptidyl-diphthamide biosynthesis.</text>
</comment>
<comment type="catalytic activity">
    <reaction evidence="15">
        <text>2 Fe(3+)-[Dph3] + NADH = 2 Fe(2+)-[Dph3] + NAD(+) + H(+)</text>
        <dbReference type="Rhea" id="RHEA:71231"/>
        <dbReference type="Rhea" id="RHEA-COMP:18002"/>
        <dbReference type="Rhea" id="RHEA-COMP:18003"/>
        <dbReference type="ChEBI" id="CHEBI:15378"/>
        <dbReference type="ChEBI" id="CHEBI:29033"/>
        <dbReference type="ChEBI" id="CHEBI:29034"/>
        <dbReference type="ChEBI" id="CHEBI:57540"/>
        <dbReference type="ChEBI" id="CHEBI:57945"/>
        <dbReference type="ChEBI" id="CHEBI:83228"/>
    </reaction>
    <physiologicalReaction direction="left-to-right" evidence="15">
        <dbReference type="Rhea" id="RHEA:71232"/>
    </physiologicalReaction>
</comment>
<evidence type="ECO:0000256" key="11">
    <source>
        <dbReference type="ARBA" id="ARBA00023027"/>
    </source>
</evidence>
<proteinExistence type="inferred from homology"/>
<dbReference type="InterPro" id="IPR039261">
    <property type="entry name" value="FNR_nucleotide-bd"/>
</dbReference>
<dbReference type="PRINTS" id="PR00406">
    <property type="entry name" value="CYTB5RDTASE"/>
</dbReference>
<dbReference type="Proteomes" id="UP000245942">
    <property type="component" value="Unassembled WGS sequence"/>
</dbReference>
<dbReference type="STRING" id="1684307.A0A316UBS3"/>
<dbReference type="Pfam" id="PF00175">
    <property type="entry name" value="NAD_binding_1"/>
    <property type="match status" value="1"/>
</dbReference>
<dbReference type="InterPro" id="IPR017927">
    <property type="entry name" value="FAD-bd_FR_type"/>
</dbReference>
<evidence type="ECO:0000313" key="20">
    <source>
        <dbReference type="EMBL" id="PWN20475.1"/>
    </source>
</evidence>
<dbReference type="InterPro" id="IPR008333">
    <property type="entry name" value="Cbr1-like_FAD-bd_dom"/>
</dbReference>
<dbReference type="FunFam" id="2.40.30.10:FF:000032">
    <property type="entry name" value="NADH-cytochrome b5 reductase"/>
    <property type="match status" value="1"/>
</dbReference>
<dbReference type="FunFam" id="3.40.50.80:FF:000019">
    <property type="entry name" value="NADH-cytochrome b5 reductase"/>
    <property type="match status" value="1"/>
</dbReference>
<evidence type="ECO:0000256" key="9">
    <source>
        <dbReference type="ARBA" id="ARBA00022989"/>
    </source>
</evidence>
<evidence type="ECO:0000256" key="15">
    <source>
        <dbReference type="ARBA" id="ARBA00049138"/>
    </source>
</evidence>
<evidence type="ECO:0000256" key="14">
    <source>
        <dbReference type="ARBA" id="ARBA00047682"/>
    </source>
</evidence>
<keyword evidence="13 18" id="KW-0472">Membrane</keyword>
<feature type="binding site" evidence="16">
    <location>
        <position position="135"/>
    </location>
    <ligand>
        <name>FAD</name>
        <dbReference type="ChEBI" id="CHEBI:57692"/>
    </ligand>
</feature>
<organism evidence="20 21">
    <name type="scientific">Pseudomicrostroma glucosiphilum</name>
    <dbReference type="NCBI Taxonomy" id="1684307"/>
    <lineage>
        <taxon>Eukaryota</taxon>
        <taxon>Fungi</taxon>
        <taxon>Dikarya</taxon>
        <taxon>Basidiomycota</taxon>
        <taxon>Ustilaginomycotina</taxon>
        <taxon>Exobasidiomycetes</taxon>
        <taxon>Microstromatales</taxon>
        <taxon>Microstromatales incertae sedis</taxon>
        <taxon>Pseudomicrostroma</taxon>
    </lineage>
</organism>
<keyword evidence="5 16" id="KW-0285">Flavoprotein</keyword>
<evidence type="ECO:0000256" key="12">
    <source>
        <dbReference type="ARBA" id="ARBA00023128"/>
    </source>
</evidence>
<dbReference type="InterPro" id="IPR001834">
    <property type="entry name" value="CBR-like"/>
</dbReference>
<sequence>MIPPQFALLFAAITGFSIFFAGSKVMAKKYAYSLPILGDFDHATNFQDPQVAGAFGIGLILSLIFLGWAFSSGKPRTSLTNEWQKFNLMERKRISSNTSLYRFRLPGTNAILGLPIGQHISIQAEIDGKQVQRSYTPTSSDDDRGFFDLIIKTYPQGNISKHVEGLRIGEQIQVKGPKGQMKYSPGLARELGMIAGGTGFTPCLQIIRAVLKNPSDKTKISFIYCNVTEGDILLKDELDTLARDNPDRFTVTYFLNEPPPAWKGMTGFITKDAIKEHLPAPAGDIKILMCGPPPMINACKKHLDELGYEKPRTVSKMEDQVFSF</sequence>
<keyword evidence="6 18" id="KW-0812">Transmembrane</keyword>
<dbReference type="PANTHER" id="PTHR19370">
    <property type="entry name" value="NADH-CYTOCHROME B5 REDUCTASE"/>
    <property type="match status" value="1"/>
</dbReference>
<keyword evidence="12" id="KW-0496">Mitochondrion</keyword>
<dbReference type="CDD" id="cd06183">
    <property type="entry name" value="cyt_b5_reduct_like"/>
    <property type="match status" value="1"/>
</dbReference>